<dbReference type="PROSITE" id="PS51318">
    <property type="entry name" value="TAT"/>
    <property type="match status" value="1"/>
</dbReference>
<dbReference type="Proteomes" id="UP000181980">
    <property type="component" value="Unassembled WGS sequence"/>
</dbReference>
<sequence>MTVSSRPSRRSFVAGLGLAGLAGIGGAAALPASAAGAAAPAAGGPAAAAGGRAASAGGRAASAAVRRPRILVATNEPWGTYHVRPLLAEIARRGWDVRQLVPDLSQIAPGETVPIVTPDDEPAADLLVVTGASDWPADCAAAAGRHMPLAASSLAYLNATEAARAHEFERRLRLVTSSSAAEGRSFAGHLGTRRRVRVVGSPQTDTLPTSAPEPGTVLVLTSVTYPDQTGGAAPGTQLLLDAAAALEAAGKHVLVGLHPRENPALWSRYEISAVPSLQASARAEVAIGIPGTVFPLIAAAGVPVVGCVDPRLVVPEYLLAVCSSLIDDAAQALAAVESATLPEDLEDVVGPVGGSAARLLDAWGRAARPRRG</sequence>
<dbReference type="STRING" id="561176.SAMN04488561_1342"/>
<protein>
    <submittedName>
        <fullName evidence="2">Uncharacterized protein</fullName>
    </submittedName>
</protein>
<reference evidence="3" key="1">
    <citation type="submission" date="2016-10" db="EMBL/GenBank/DDBJ databases">
        <authorList>
            <person name="Varghese N."/>
            <person name="Submissions S."/>
        </authorList>
    </citation>
    <scope>NUCLEOTIDE SEQUENCE [LARGE SCALE GENOMIC DNA]</scope>
    <source>
        <strain evidence="3">DSM 45237</strain>
    </source>
</reference>
<dbReference type="InterPro" id="IPR006311">
    <property type="entry name" value="TAT_signal"/>
</dbReference>
<proteinExistence type="predicted"/>
<name>A0A1H5IX78_9ACTN</name>
<feature type="chain" id="PRO_5010241980" evidence="1">
    <location>
        <begin position="35"/>
        <end position="372"/>
    </location>
</feature>
<evidence type="ECO:0000313" key="3">
    <source>
        <dbReference type="Proteomes" id="UP000181980"/>
    </source>
</evidence>
<gene>
    <name evidence="2" type="ORF">SAMN04488561_1342</name>
</gene>
<feature type="signal peptide" evidence="1">
    <location>
        <begin position="1"/>
        <end position="34"/>
    </location>
</feature>
<accession>A0A1H5IX78</accession>
<organism evidence="2 3">
    <name type="scientific">Jiangella alba</name>
    <dbReference type="NCBI Taxonomy" id="561176"/>
    <lineage>
        <taxon>Bacteria</taxon>
        <taxon>Bacillati</taxon>
        <taxon>Actinomycetota</taxon>
        <taxon>Actinomycetes</taxon>
        <taxon>Jiangellales</taxon>
        <taxon>Jiangellaceae</taxon>
        <taxon>Jiangella</taxon>
    </lineage>
</organism>
<keyword evidence="3" id="KW-1185">Reference proteome</keyword>
<evidence type="ECO:0000313" key="2">
    <source>
        <dbReference type="EMBL" id="SEE44461.1"/>
    </source>
</evidence>
<evidence type="ECO:0000256" key="1">
    <source>
        <dbReference type="SAM" id="SignalP"/>
    </source>
</evidence>
<keyword evidence="1" id="KW-0732">Signal</keyword>
<dbReference type="AlphaFoldDB" id="A0A1H5IX78"/>
<dbReference type="EMBL" id="FNUC01000003">
    <property type="protein sequence ID" value="SEE44461.1"/>
    <property type="molecule type" value="Genomic_DNA"/>
</dbReference>
<dbReference type="RefSeq" id="WP_216094551.1">
    <property type="nucleotide sequence ID" value="NZ_FNUC01000003.1"/>
</dbReference>